<dbReference type="InterPro" id="IPR027417">
    <property type="entry name" value="P-loop_NTPase"/>
</dbReference>
<dbReference type="PROSITE" id="PS50112">
    <property type="entry name" value="PAS"/>
    <property type="match status" value="1"/>
</dbReference>
<dbReference type="Pfam" id="PF00989">
    <property type="entry name" value="PAS"/>
    <property type="match status" value="1"/>
</dbReference>
<dbReference type="InterPro" id="IPR058031">
    <property type="entry name" value="AAA_lid_NorR"/>
</dbReference>
<dbReference type="Proteomes" id="UP000005850">
    <property type="component" value="Chromosome"/>
</dbReference>
<feature type="domain" description="Sigma-54 factor interaction" evidence="7">
    <location>
        <begin position="160"/>
        <end position="388"/>
    </location>
</feature>
<dbReference type="NCBIfam" id="TIGR00229">
    <property type="entry name" value="sensory_box"/>
    <property type="match status" value="1"/>
</dbReference>
<dbReference type="InterPro" id="IPR002197">
    <property type="entry name" value="HTH_Fis"/>
</dbReference>
<dbReference type="HOGENOM" id="CLU_000445_8_1_9"/>
<dbReference type="InterPro" id="IPR002078">
    <property type="entry name" value="Sigma_54_int"/>
</dbReference>
<dbReference type="SMART" id="SM00382">
    <property type="entry name" value="AAA"/>
    <property type="match status" value="1"/>
</dbReference>
<proteinExistence type="predicted"/>
<dbReference type="SUPFAM" id="SSF55785">
    <property type="entry name" value="PYP-like sensor domain (PAS domain)"/>
    <property type="match status" value="1"/>
</dbReference>
<evidence type="ECO:0000259" key="8">
    <source>
        <dbReference type="PROSITE" id="PS50112"/>
    </source>
</evidence>
<dbReference type="SMART" id="SM00091">
    <property type="entry name" value="PAS"/>
    <property type="match status" value="1"/>
</dbReference>
<sequence length="488" mass="54849">MSTLPKSETVEMLSAILGAIDEGIHVVDAQGITIMYNHIAARLDGLTQEEVLGKPLLQVFPSLDSESSTLLNVIQTGKPMYNRTQRYTNWRGVQVETINTTLPVRVDDRLVGAVEVAKDMKKLRELSEQLVDLQVQVQSGRKKQVKPLVSDQVFYEFSDILTHNPELKRVKQIALKAARTTSPILIYGETGTGKELLVQSIHRASPRRKRPFIAQNCAALPASLLEGILFGTTKGSFTGADDRPGLFEVANGGTLFLDEINSMPLELQAKLLRVLQDGQIRRVGGTGSLQVDVRVIAATNEVPEKVVESKGLRADLYYRLNVVSFWLPPLHKRPEDLPLLVEHFVQKYNNMFELQVKGLDQEVWTLFKRCTWPGNIRELEHMIEAAMNVTEGEWITVEDLPLSFLKRMNELGVVSQESESGFTMKTSIPMDGTLRDVLRQTEKHFIQMALEQTKGNILQAAKQLGIPRQTLQYKLAQQKEKPDDKKSD</sequence>
<dbReference type="SUPFAM" id="SSF46689">
    <property type="entry name" value="Homeodomain-like"/>
    <property type="match status" value="1"/>
</dbReference>
<evidence type="ECO:0000256" key="3">
    <source>
        <dbReference type="ARBA" id="ARBA00023015"/>
    </source>
</evidence>
<keyword evidence="2" id="KW-0067">ATP-binding</keyword>
<keyword evidence="5" id="KW-0804">Transcription</keyword>
<dbReference type="Pfam" id="PF00158">
    <property type="entry name" value="Sigma54_activat"/>
    <property type="match status" value="1"/>
</dbReference>
<dbReference type="InterPro" id="IPR003593">
    <property type="entry name" value="AAA+_ATPase"/>
</dbReference>
<keyword evidence="1" id="KW-0547">Nucleotide-binding</keyword>
<dbReference type="Gene3D" id="3.30.450.20">
    <property type="entry name" value="PAS domain"/>
    <property type="match status" value="1"/>
</dbReference>
<dbReference type="InterPro" id="IPR009057">
    <property type="entry name" value="Homeodomain-like_sf"/>
</dbReference>
<evidence type="ECO:0000256" key="1">
    <source>
        <dbReference type="ARBA" id="ARBA00022741"/>
    </source>
</evidence>
<dbReference type="FunFam" id="3.40.50.300:FF:000006">
    <property type="entry name" value="DNA-binding transcriptional regulator NtrC"/>
    <property type="match status" value="1"/>
</dbReference>
<dbReference type="Gene3D" id="1.10.8.60">
    <property type="match status" value="1"/>
</dbReference>
<evidence type="ECO:0000259" key="7">
    <source>
        <dbReference type="PROSITE" id="PS50045"/>
    </source>
</evidence>
<dbReference type="CDD" id="cd00130">
    <property type="entry name" value="PAS"/>
    <property type="match status" value="1"/>
</dbReference>
<dbReference type="eggNOG" id="COG3829">
    <property type="taxonomic scope" value="Bacteria"/>
</dbReference>
<dbReference type="AlphaFoldDB" id="A0A075RHR7"/>
<dbReference type="STRING" id="1042163.BRLA_c044760"/>
<keyword evidence="6" id="KW-0175">Coiled coil</keyword>
<dbReference type="InterPro" id="IPR025662">
    <property type="entry name" value="Sigma_54_int_dom_ATP-bd_1"/>
</dbReference>
<organism evidence="9 10">
    <name type="scientific">Brevibacillus laterosporus LMG 15441</name>
    <dbReference type="NCBI Taxonomy" id="1042163"/>
    <lineage>
        <taxon>Bacteria</taxon>
        <taxon>Bacillati</taxon>
        <taxon>Bacillota</taxon>
        <taxon>Bacilli</taxon>
        <taxon>Bacillales</taxon>
        <taxon>Paenibacillaceae</taxon>
        <taxon>Brevibacillus</taxon>
    </lineage>
</organism>
<dbReference type="Pfam" id="PF25601">
    <property type="entry name" value="AAA_lid_14"/>
    <property type="match status" value="1"/>
</dbReference>
<dbReference type="InterPro" id="IPR000014">
    <property type="entry name" value="PAS"/>
</dbReference>
<dbReference type="PROSITE" id="PS50045">
    <property type="entry name" value="SIGMA54_INTERACT_4"/>
    <property type="match status" value="1"/>
</dbReference>
<evidence type="ECO:0000313" key="10">
    <source>
        <dbReference type="Proteomes" id="UP000005850"/>
    </source>
</evidence>
<keyword evidence="10" id="KW-1185">Reference proteome</keyword>
<dbReference type="PROSITE" id="PS00675">
    <property type="entry name" value="SIGMA54_INTERACT_1"/>
    <property type="match status" value="1"/>
</dbReference>
<dbReference type="SUPFAM" id="SSF52540">
    <property type="entry name" value="P-loop containing nucleoside triphosphate hydrolases"/>
    <property type="match status" value="1"/>
</dbReference>
<feature type="coiled-coil region" evidence="6">
    <location>
        <begin position="116"/>
        <end position="143"/>
    </location>
</feature>
<dbReference type="PRINTS" id="PR01590">
    <property type="entry name" value="HTHFIS"/>
</dbReference>
<keyword evidence="3" id="KW-0805">Transcription regulation</keyword>
<accession>A0A075RHR7</accession>
<dbReference type="PANTHER" id="PTHR32071">
    <property type="entry name" value="TRANSCRIPTIONAL REGULATORY PROTEIN"/>
    <property type="match status" value="1"/>
</dbReference>
<feature type="domain" description="PAS" evidence="8">
    <location>
        <begin position="9"/>
        <end position="57"/>
    </location>
</feature>
<dbReference type="GO" id="GO:0005524">
    <property type="term" value="F:ATP binding"/>
    <property type="evidence" value="ECO:0007669"/>
    <property type="project" value="UniProtKB-KW"/>
</dbReference>
<name>A0A075RHR7_BRELA</name>
<evidence type="ECO:0000313" key="9">
    <source>
        <dbReference type="EMBL" id="AIG28740.1"/>
    </source>
</evidence>
<evidence type="ECO:0000256" key="2">
    <source>
        <dbReference type="ARBA" id="ARBA00022840"/>
    </source>
</evidence>
<dbReference type="KEGG" id="blr:BRLA_c044760"/>
<evidence type="ECO:0000256" key="5">
    <source>
        <dbReference type="ARBA" id="ARBA00023163"/>
    </source>
</evidence>
<dbReference type="InterPro" id="IPR025943">
    <property type="entry name" value="Sigma_54_int_dom_ATP-bd_2"/>
</dbReference>
<dbReference type="PROSITE" id="PS00676">
    <property type="entry name" value="SIGMA54_INTERACT_2"/>
    <property type="match status" value="1"/>
</dbReference>
<dbReference type="GO" id="GO:0006355">
    <property type="term" value="P:regulation of DNA-templated transcription"/>
    <property type="evidence" value="ECO:0007669"/>
    <property type="project" value="InterPro"/>
</dbReference>
<reference evidence="9 10" key="1">
    <citation type="journal article" date="2011" name="J. Bacteriol.">
        <title>Genome sequence of Brevibacillus laterosporus LMG 15441, a pathogen of invertebrates.</title>
        <authorList>
            <person name="Djukic M."/>
            <person name="Poehlein A."/>
            <person name="Thurmer A."/>
            <person name="Daniel R."/>
        </authorList>
    </citation>
    <scope>NUCLEOTIDE SEQUENCE [LARGE SCALE GENOMIC DNA]</scope>
    <source>
        <strain evidence="9 10">LMG 15441</strain>
    </source>
</reference>
<dbReference type="Gene3D" id="1.10.10.60">
    <property type="entry name" value="Homeodomain-like"/>
    <property type="match status" value="1"/>
</dbReference>
<dbReference type="CDD" id="cd00009">
    <property type="entry name" value="AAA"/>
    <property type="match status" value="1"/>
</dbReference>
<evidence type="ECO:0000256" key="4">
    <source>
        <dbReference type="ARBA" id="ARBA00023125"/>
    </source>
</evidence>
<dbReference type="Gene3D" id="3.40.50.300">
    <property type="entry name" value="P-loop containing nucleotide triphosphate hydrolases"/>
    <property type="match status" value="1"/>
</dbReference>
<dbReference type="PANTHER" id="PTHR32071:SF74">
    <property type="entry name" value="TRANSCRIPTIONAL ACTIVATOR ROCR"/>
    <property type="match status" value="1"/>
</dbReference>
<gene>
    <name evidence="9" type="primary">rocR_3</name>
    <name evidence="9" type="ORF">BRLA_c044760</name>
</gene>
<dbReference type="GO" id="GO:0043565">
    <property type="term" value="F:sequence-specific DNA binding"/>
    <property type="evidence" value="ECO:0007669"/>
    <property type="project" value="InterPro"/>
</dbReference>
<evidence type="ECO:0000256" key="6">
    <source>
        <dbReference type="SAM" id="Coils"/>
    </source>
</evidence>
<dbReference type="EMBL" id="CP007806">
    <property type="protein sequence ID" value="AIG28740.1"/>
    <property type="molecule type" value="Genomic_DNA"/>
</dbReference>
<dbReference type="PROSITE" id="PS00688">
    <property type="entry name" value="SIGMA54_INTERACT_3"/>
    <property type="match status" value="1"/>
</dbReference>
<dbReference type="Pfam" id="PF02954">
    <property type="entry name" value="HTH_8"/>
    <property type="match status" value="1"/>
</dbReference>
<dbReference type="InterPro" id="IPR013767">
    <property type="entry name" value="PAS_fold"/>
</dbReference>
<dbReference type="InterPro" id="IPR035965">
    <property type="entry name" value="PAS-like_dom_sf"/>
</dbReference>
<keyword evidence="4" id="KW-0238">DNA-binding</keyword>
<protein>
    <submittedName>
        <fullName evidence="9">Arginine utilization regulatory protein RocR</fullName>
    </submittedName>
</protein>
<dbReference type="InterPro" id="IPR025944">
    <property type="entry name" value="Sigma_54_int_dom_CS"/>
</dbReference>